<accession>A0A1T3WK90</accession>
<dbReference type="Gene3D" id="3.30.250.10">
    <property type="entry name" value="RecA protein, C-terminal domain"/>
    <property type="match status" value="1"/>
</dbReference>
<dbReference type="EMBL" id="MIJD01000068">
    <property type="protein sequence ID" value="OPE54727.1"/>
    <property type="molecule type" value="Genomic_DNA"/>
</dbReference>
<name>A0A1T3WK90_9MYCO</name>
<keyword evidence="3" id="KW-0233">DNA recombination</keyword>
<reference evidence="6 7" key="1">
    <citation type="submission" date="2016-09" db="EMBL/GenBank/DDBJ databases">
        <title>genome sequences of unsequenced Mycobacteria.</title>
        <authorList>
            <person name="Greninger A.L."/>
            <person name="Jerome K.R."/>
            <person name="Mcnair B."/>
            <person name="Wallis C."/>
            <person name="Fang F."/>
        </authorList>
    </citation>
    <scope>NUCLEOTIDE SEQUENCE [LARGE SCALE GENOMIC DNA]</scope>
    <source>
        <strain evidence="6 7">BM1</strain>
    </source>
</reference>
<evidence type="ECO:0000259" key="5">
    <source>
        <dbReference type="Pfam" id="PF21096"/>
    </source>
</evidence>
<keyword evidence="1" id="KW-0547">Nucleotide-binding</keyword>
<dbReference type="GO" id="GO:0005524">
    <property type="term" value="F:ATP binding"/>
    <property type="evidence" value="ECO:0007669"/>
    <property type="project" value="UniProtKB-KW"/>
</dbReference>
<evidence type="ECO:0000256" key="3">
    <source>
        <dbReference type="ARBA" id="ARBA00023172"/>
    </source>
</evidence>
<dbReference type="GO" id="GO:0006310">
    <property type="term" value="P:DNA recombination"/>
    <property type="evidence" value="ECO:0007669"/>
    <property type="project" value="UniProtKB-KW"/>
</dbReference>
<evidence type="ECO:0000256" key="1">
    <source>
        <dbReference type="ARBA" id="ARBA00022741"/>
    </source>
</evidence>
<dbReference type="GO" id="GO:0005829">
    <property type="term" value="C:cytosol"/>
    <property type="evidence" value="ECO:0007669"/>
    <property type="project" value="TreeGrafter"/>
</dbReference>
<dbReference type="GO" id="GO:0006281">
    <property type="term" value="P:DNA repair"/>
    <property type="evidence" value="ECO:0007669"/>
    <property type="project" value="InterPro"/>
</dbReference>
<keyword evidence="4" id="KW-0742">SOS response</keyword>
<evidence type="ECO:0000256" key="4">
    <source>
        <dbReference type="ARBA" id="ARBA00023236"/>
    </source>
</evidence>
<comment type="caution">
    <text evidence="6">The sequence shown here is derived from an EMBL/GenBank/DDBJ whole genome shotgun (WGS) entry which is preliminary data.</text>
</comment>
<dbReference type="InterPro" id="IPR023400">
    <property type="entry name" value="RecA_C_sf"/>
</dbReference>
<dbReference type="GO" id="GO:0009432">
    <property type="term" value="P:SOS response"/>
    <property type="evidence" value="ECO:0007669"/>
    <property type="project" value="UniProtKB-KW"/>
</dbReference>
<evidence type="ECO:0000313" key="6">
    <source>
        <dbReference type="EMBL" id="OPE54727.1"/>
    </source>
</evidence>
<protein>
    <submittedName>
        <fullName evidence="6">DNA recombination/repair protein RecA</fullName>
    </submittedName>
</protein>
<dbReference type="SUPFAM" id="SSF54752">
    <property type="entry name" value="RecA protein, C-terminal domain"/>
    <property type="match status" value="1"/>
</dbReference>
<dbReference type="AlphaFoldDB" id="A0A1T3WK90"/>
<gene>
    <name evidence="6" type="ORF">BV510_08835</name>
</gene>
<keyword evidence="4" id="KW-0227">DNA damage</keyword>
<feature type="non-terminal residue" evidence="6">
    <location>
        <position position="1"/>
    </location>
</feature>
<feature type="domain" description="RecA-like C-terminal" evidence="5">
    <location>
        <begin position="1"/>
        <end position="52"/>
    </location>
</feature>
<evidence type="ECO:0000313" key="7">
    <source>
        <dbReference type="Proteomes" id="UP000191039"/>
    </source>
</evidence>
<dbReference type="InterPro" id="IPR013765">
    <property type="entry name" value="DNA_recomb/repair_RecA"/>
</dbReference>
<dbReference type="Proteomes" id="UP000191039">
    <property type="component" value="Unassembled WGS sequence"/>
</dbReference>
<organism evidence="6 7">
    <name type="scientific">Mycolicibacterium diernhoferi</name>
    <dbReference type="NCBI Taxonomy" id="1801"/>
    <lineage>
        <taxon>Bacteria</taxon>
        <taxon>Bacillati</taxon>
        <taxon>Actinomycetota</taxon>
        <taxon>Actinomycetes</taxon>
        <taxon>Mycobacteriales</taxon>
        <taxon>Mycobacteriaceae</taxon>
        <taxon>Mycolicibacterium</taxon>
    </lineage>
</organism>
<dbReference type="Pfam" id="PF21096">
    <property type="entry name" value="RecA_C"/>
    <property type="match status" value="1"/>
</dbReference>
<sequence length="69" mass="7695">MGVEHGFIRKSGSWFTYEGEQLGQGKENARKYLLENVDVANEIEKKIKEKLGIGAVLTDDDVLPAPVDF</sequence>
<keyword evidence="2" id="KW-0067">ATP-binding</keyword>
<dbReference type="PANTHER" id="PTHR45900:SF1">
    <property type="entry name" value="MITOCHONDRIAL DNA REPAIR PROTEIN RECA HOMOLOG-RELATED"/>
    <property type="match status" value="1"/>
</dbReference>
<dbReference type="GO" id="GO:0003697">
    <property type="term" value="F:single-stranded DNA binding"/>
    <property type="evidence" value="ECO:0007669"/>
    <property type="project" value="InterPro"/>
</dbReference>
<dbReference type="InterPro" id="IPR049261">
    <property type="entry name" value="RecA-like_C"/>
</dbReference>
<dbReference type="PANTHER" id="PTHR45900">
    <property type="entry name" value="RECA"/>
    <property type="match status" value="1"/>
</dbReference>
<proteinExistence type="predicted"/>
<evidence type="ECO:0000256" key="2">
    <source>
        <dbReference type="ARBA" id="ARBA00022840"/>
    </source>
</evidence>